<feature type="signal peptide" evidence="6">
    <location>
        <begin position="1"/>
        <end position="27"/>
    </location>
</feature>
<keyword evidence="9" id="KW-1185">Reference proteome</keyword>
<keyword evidence="3" id="KW-0564">Palmitate</keyword>
<comment type="function">
    <text evidence="3">Lytic transglycosylase with a strong preference for naked glycan strands that lack stem peptides.</text>
</comment>
<dbReference type="PANTHER" id="PTHR34183:SF1">
    <property type="entry name" value="ENDOLYTIC PEPTIDOGLYCAN TRANSGLYCOSYLASE RLPA"/>
    <property type="match status" value="1"/>
</dbReference>
<gene>
    <name evidence="3" type="primary">rlpA</name>
    <name evidence="8" type="ORF">F3K02_00785</name>
</gene>
<keyword evidence="3" id="KW-0472">Membrane</keyword>
<evidence type="ECO:0000256" key="6">
    <source>
        <dbReference type="SAM" id="SignalP"/>
    </source>
</evidence>
<comment type="similarity">
    <text evidence="3 4">Belongs to the RlpA family.</text>
</comment>
<dbReference type="SUPFAM" id="SSF50685">
    <property type="entry name" value="Barwin-like endoglucanases"/>
    <property type="match status" value="1"/>
</dbReference>
<dbReference type="Proteomes" id="UP000545507">
    <property type="component" value="Unassembled WGS sequence"/>
</dbReference>
<name>A0A7Y8GTJ0_9BURK</name>
<organism evidence="8 9">
    <name type="scientific">Hydrogenophaga aromaticivorans</name>
    <dbReference type="NCBI Taxonomy" id="2610898"/>
    <lineage>
        <taxon>Bacteria</taxon>
        <taxon>Pseudomonadati</taxon>
        <taxon>Pseudomonadota</taxon>
        <taxon>Betaproteobacteria</taxon>
        <taxon>Burkholderiales</taxon>
        <taxon>Comamonadaceae</taxon>
        <taxon>Hydrogenophaga</taxon>
    </lineage>
</organism>
<sequence length="183" mass="19352">MPHTWKHPAGRLRLAPVLLAALLTACAVPTPMRVDAPTDTAVRAAPAAPAGPSSSPPAPSGVVAVPDPTAAETPPGGDPLAVPSSSAELIDKGLASWYGNRFHGRRTASGERYDMHDFTAAHKTLPFGTKVRVRSVQTGKEVVVRINDRGPYKHKRIIDLSQAAITALGVRHRGVSVVELLRE</sequence>
<evidence type="ECO:0000259" key="7">
    <source>
        <dbReference type="Pfam" id="PF03330"/>
    </source>
</evidence>
<dbReference type="PANTHER" id="PTHR34183">
    <property type="entry name" value="ENDOLYTIC PEPTIDOGLYCAN TRANSGLYCOSYLASE RLPA"/>
    <property type="match status" value="1"/>
</dbReference>
<reference evidence="8 9" key="1">
    <citation type="submission" date="2019-09" db="EMBL/GenBank/DDBJ databases">
        <title>Hydrogenophaga aromatica sp. nov., isolated from a para-xylene-degrading enrichment culture.</title>
        <authorList>
            <person name="Tancsics A."/>
            <person name="Banerjee S."/>
        </authorList>
    </citation>
    <scope>NUCLEOTIDE SEQUENCE [LARGE SCALE GENOMIC DNA]</scope>
    <source>
        <strain evidence="8 9">D2P1</strain>
    </source>
</reference>
<proteinExistence type="inferred from homology"/>
<comment type="caution">
    <text evidence="8">The sequence shown here is derived from an EMBL/GenBank/DDBJ whole genome shotgun (WGS) entry which is preliminary data.</text>
</comment>
<protein>
    <recommendedName>
        <fullName evidence="3">Endolytic peptidoglycan transglycosylase RlpA</fullName>
        <ecNumber evidence="3">4.2.2.-</ecNumber>
    </recommendedName>
</protein>
<evidence type="ECO:0000256" key="3">
    <source>
        <dbReference type="HAMAP-Rule" id="MF_02071"/>
    </source>
</evidence>
<dbReference type="InterPro" id="IPR036908">
    <property type="entry name" value="RlpA-like_sf"/>
</dbReference>
<evidence type="ECO:0000256" key="4">
    <source>
        <dbReference type="RuleBase" id="RU003495"/>
    </source>
</evidence>
<dbReference type="AlphaFoldDB" id="A0A7Y8GTJ0"/>
<dbReference type="Gene3D" id="2.40.40.10">
    <property type="entry name" value="RlpA-like domain"/>
    <property type="match status" value="1"/>
</dbReference>
<keyword evidence="2 3" id="KW-0961">Cell wall biogenesis/degradation</keyword>
<dbReference type="GO" id="GO:0000270">
    <property type="term" value="P:peptidoglycan metabolic process"/>
    <property type="evidence" value="ECO:0007669"/>
    <property type="project" value="UniProtKB-UniRule"/>
</dbReference>
<evidence type="ECO:0000313" key="9">
    <source>
        <dbReference type="Proteomes" id="UP000545507"/>
    </source>
</evidence>
<keyword evidence="3" id="KW-1003">Cell membrane</keyword>
<comment type="subcellular location">
    <subcellularLocation>
        <location evidence="3">Cell membrane</location>
        <topology evidence="3">Lipid-anchor</topology>
    </subcellularLocation>
</comment>
<dbReference type="Pfam" id="PF03330">
    <property type="entry name" value="DPBB_1"/>
    <property type="match status" value="1"/>
</dbReference>
<feature type="compositionally biased region" description="Low complexity" evidence="5">
    <location>
        <begin position="44"/>
        <end position="53"/>
    </location>
</feature>
<dbReference type="EMBL" id="VYGV01000001">
    <property type="protein sequence ID" value="NWF43802.1"/>
    <property type="molecule type" value="Genomic_DNA"/>
</dbReference>
<dbReference type="GO" id="GO:0071555">
    <property type="term" value="P:cell wall organization"/>
    <property type="evidence" value="ECO:0007669"/>
    <property type="project" value="UniProtKB-KW"/>
</dbReference>
<dbReference type="InterPro" id="IPR009009">
    <property type="entry name" value="RlpA-like_DPBB"/>
</dbReference>
<dbReference type="GO" id="GO:0005886">
    <property type="term" value="C:plasma membrane"/>
    <property type="evidence" value="ECO:0007669"/>
    <property type="project" value="UniProtKB-SubCell"/>
</dbReference>
<accession>A0A7Y8GTJ0</accession>
<dbReference type="InterPro" id="IPR012997">
    <property type="entry name" value="RplA"/>
</dbReference>
<dbReference type="CDD" id="cd22268">
    <property type="entry name" value="DPBB_RlpA-like"/>
    <property type="match status" value="1"/>
</dbReference>
<feature type="chain" id="PRO_5031636503" description="Endolytic peptidoglycan transglycosylase RlpA" evidence="6">
    <location>
        <begin position="28"/>
        <end position="183"/>
    </location>
</feature>
<feature type="region of interest" description="Disordered" evidence="5">
    <location>
        <begin position="44"/>
        <end position="82"/>
    </location>
</feature>
<evidence type="ECO:0000256" key="5">
    <source>
        <dbReference type="SAM" id="MobiDB-lite"/>
    </source>
</evidence>
<dbReference type="GO" id="GO:0008932">
    <property type="term" value="F:lytic endotransglycosylase activity"/>
    <property type="evidence" value="ECO:0007669"/>
    <property type="project" value="UniProtKB-UniRule"/>
</dbReference>
<dbReference type="RefSeq" id="WP_246309046.1">
    <property type="nucleotide sequence ID" value="NZ_VYGV01000001.1"/>
</dbReference>
<keyword evidence="3" id="KW-0449">Lipoprotein</keyword>
<feature type="domain" description="RlpA-like protein double-psi beta-barrel" evidence="7">
    <location>
        <begin position="92"/>
        <end position="178"/>
    </location>
</feature>
<evidence type="ECO:0000256" key="1">
    <source>
        <dbReference type="ARBA" id="ARBA00023239"/>
    </source>
</evidence>
<evidence type="ECO:0000256" key="2">
    <source>
        <dbReference type="ARBA" id="ARBA00023316"/>
    </source>
</evidence>
<dbReference type="PROSITE" id="PS51257">
    <property type="entry name" value="PROKAR_LIPOPROTEIN"/>
    <property type="match status" value="1"/>
</dbReference>
<dbReference type="HAMAP" id="MF_02071">
    <property type="entry name" value="RlpA"/>
    <property type="match status" value="1"/>
</dbReference>
<dbReference type="NCBIfam" id="TIGR00413">
    <property type="entry name" value="rlpA"/>
    <property type="match status" value="1"/>
</dbReference>
<evidence type="ECO:0000313" key="8">
    <source>
        <dbReference type="EMBL" id="NWF43802.1"/>
    </source>
</evidence>
<keyword evidence="1 3" id="KW-0456">Lyase</keyword>
<dbReference type="InterPro" id="IPR034718">
    <property type="entry name" value="RlpA"/>
</dbReference>
<dbReference type="EC" id="4.2.2.-" evidence="3"/>
<keyword evidence="6" id="KW-0732">Signal</keyword>